<feature type="region of interest" description="Disordered" evidence="1">
    <location>
        <begin position="1"/>
        <end position="25"/>
    </location>
</feature>
<accession>D5GIG2</accession>
<protein>
    <submittedName>
        <fullName evidence="2">(Perigord truffle) hypothetical protein</fullName>
    </submittedName>
</protein>
<dbReference type="AlphaFoldDB" id="D5GIG2"/>
<gene>
    <name evidence="2" type="ORF">GSTUM_00008486001</name>
</gene>
<evidence type="ECO:0000256" key="1">
    <source>
        <dbReference type="SAM" id="MobiDB-lite"/>
    </source>
</evidence>
<dbReference type="RefSeq" id="XP_002840114.1">
    <property type="nucleotide sequence ID" value="XM_002840068.1"/>
</dbReference>
<name>D5GIG2_TUBMM</name>
<organism evidence="2 3">
    <name type="scientific">Tuber melanosporum (strain Mel28)</name>
    <name type="common">Perigord black truffle</name>
    <dbReference type="NCBI Taxonomy" id="656061"/>
    <lineage>
        <taxon>Eukaryota</taxon>
        <taxon>Fungi</taxon>
        <taxon>Dikarya</taxon>
        <taxon>Ascomycota</taxon>
        <taxon>Pezizomycotina</taxon>
        <taxon>Pezizomycetes</taxon>
        <taxon>Pezizales</taxon>
        <taxon>Tuberaceae</taxon>
        <taxon>Tuber</taxon>
    </lineage>
</organism>
<evidence type="ECO:0000313" key="2">
    <source>
        <dbReference type="EMBL" id="CAZ84305.1"/>
    </source>
</evidence>
<proteinExistence type="predicted"/>
<dbReference type="Proteomes" id="UP000006911">
    <property type="component" value="Unassembled WGS sequence"/>
</dbReference>
<sequence>MVRISHRQTASSVAQPCITPSGPTAPQLNQLNRLQIVKISAEGLKGQQAEFVRDTMWPFLQH</sequence>
<dbReference type="InParanoid" id="D5GIG2"/>
<dbReference type="HOGENOM" id="CLU_2905803_0_0_1"/>
<reference evidence="2 3" key="1">
    <citation type="journal article" date="2010" name="Nature">
        <title>Perigord black truffle genome uncovers evolutionary origins and mechanisms of symbiosis.</title>
        <authorList>
            <person name="Martin F."/>
            <person name="Kohler A."/>
            <person name="Murat C."/>
            <person name="Balestrini R."/>
            <person name="Coutinho P.M."/>
            <person name="Jaillon O."/>
            <person name="Montanini B."/>
            <person name="Morin E."/>
            <person name="Noel B."/>
            <person name="Percudani R."/>
            <person name="Porcel B."/>
            <person name="Rubini A."/>
            <person name="Amicucci A."/>
            <person name="Amselem J."/>
            <person name="Anthouard V."/>
            <person name="Arcioni S."/>
            <person name="Artiguenave F."/>
            <person name="Aury J.M."/>
            <person name="Ballario P."/>
            <person name="Bolchi A."/>
            <person name="Brenna A."/>
            <person name="Brun A."/>
            <person name="Buee M."/>
            <person name="Cantarel B."/>
            <person name="Chevalier G."/>
            <person name="Couloux A."/>
            <person name="Da Silva C."/>
            <person name="Denoeud F."/>
            <person name="Duplessis S."/>
            <person name="Ghignone S."/>
            <person name="Hilselberger B."/>
            <person name="Iotti M."/>
            <person name="Marcais B."/>
            <person name="Mello A."/>
            <person name="Miranda M."/>
            <person name="Pacioni G."/>
            <person name="Quesneville H."/>
            <person name="Riccioni C."/>
            <person name="Ruotolo R."/>
            <person name="Splivallo R."/>
            <person name="Stocchi V."/>
            <person name="Tisserant E."/>
            <person name="Viscomi A.R."/>
            <person name="Zambonelli A."/>
            <person name="Zampieri E."/>
            <person name="Henrissat B."/>
            <person name="Lebrun M.H."/>
            <person name="Paolocci F."/>
            <person name="Bonfante P."/>
            <person name="Ottonello S."/>
            <person name="Wincker P."/>
        </authorList>
    </citation>
    <scope>NUCLEOTIDE SEQUENCE [LARGE SCALE GENOMIC DNA]</scope>
    <source>
        <strain evidence="2 3">Mel28</strain>
    </source>
</reference>
<dbReference type="KEGG" id="tml:GSTUM_00008486001"/>
<dbReference type="GeneID" id="9184663"/>
<evidence type="ECO:0000313" key="3">
    <source>
        <dbReference type="Proteomes" id="UP000006911"/>
    </source>
</evidence>
<dbReference type="EMBL" id="FN430326">
    <property type="protein sequence ID" value="CAZ84305.1"/>
    <property type="molecule type" value="Genomic_DNA"/>
</dbReference>
<keyword evidence="3" id="KW-1185">Reference proteome</keyword>